<sequence>MSNPLSGKNILVAEDEAVFSAVICGFIETLGANTLTASDGKTALDIIDHYPVDLIICDLEMPIMRGDTFVEQLRARGNALPVVIVTASEDVSEIARMLRLGVQDVILKPVDDLTRVRDVIMECLYPSMFVSKIEEDEQLFDNWDVLIQQPEQAIRLIKQLQPPIRQLLANTRITYRQLTYTDQPGLVFDIAALSDHQLGFYIMDVTRAGNNGIMAALLLRVMFNQLLQEKIAGQQQKLPQIATILNDINRLLQDAGMSGQFPLLVGYYHQPTRQLLLVPAGLDCDILFDGVHQTLGSGIPAGTFEHIHGTQHCFYLRACECNIRGSGGKLTLMLRANE</sequence>
<dbReference type="PANTHER" id="PTHR43228">
    <property type="entry name" value="TWO-COMPONENT RESPONSE REGULATOR"/>
    <property type="match status" value="1"/>
</dbReference>
<dbReference type="RefSeq" id="WP_212707866.1">
    <property type="nucleotide sequence ID" value="NZ_BAAAFW010000059.1"/>
</dbReference>
<dbReference type="SUPFAM" id="SSF52172">
    <property type="entry name" value="CheY-like"/>
    <property type="match status" value="1"/>
</dbReference>
<accession>A0ABW1VHR6</accession>
<evidence type="ECO:0000256" key="3">
    <source>
        <dbReference type="PROSITE-ProRule" id="PRU00169"/>
    </source>
</evidence>
<evidence type="ECO:0000313" key="6">
    <source>
        <dbReference type="Proteomes" id="UP001596215"/>
    </source>
</evidence>
<feature type="modified residue" description="4-aspartylphosphate" evidence="3">
    <location>
        <position position="58"/>
    </location>
</feature>
<dbReference type="CDD" id="cd00156">
    <property type="entry name" value="REC"/>
    <property type="match status" value="1"/>
</dbReference>
<dbReference type="NCBIfam" id="NF007969">
    <property type="entry name" value="PRK10693.1"/>
    <property type="match status" value="1"/>
</dbReference>
<protein>
    <recommendedName>
        <fullName evidence="2">Chemotaxis protein CheY</fullName>
    </recommendedName>
</protein>
<dbReference type="Pfam" id="PF00072">
    <property type="entry name" value="Response_reg"/>
    <property type="match status" value="1"/>
</dbReference>
<dbReference type="PROSITE" id="PS50110">
    <property type="entry name" value="RESPONSE_REGULATORY"/>
    <property type="match status" value="1"/>
</dbReference>
<organism evidence="5 6">
    <name type="scientific">Tatumella punctata</name>
    <dbReference type="NCBI Taxonomy" id="399969"/>
    <lineage>
        <taxon>Bacteria</taxon>
        <taxon>Pseudomonadati</taxon>
        <taxon>Pseudomonadota</taxon>
        <taxon>Gammaproteobacteria</taxon>
        <taxon>Enterobacterales</taxon>
        <taxon>Erwiniaceae</taxon>
        <taxon>Tatumella</taxon>
    </lineage>
</organism>
<dbReference type="Gene3D" id="3.40.50.2300">
    <property type="match status" value="1"/>
</dbReference>
<dbReference type="InterPro" id="IPR052048">
    <property type="entry name" value="ST_Response_Regulator"/>
</dbReference>
<dbReference type="SMART" id="SM00448">
    <property type="entry name" value="REC"/>
    <property type="match status" value="1"/>
</dbReference>
<reference evidence="6" key="1">
    <citation type="journal article" date="2019" name="Int. J. Syst. Evol. Microbiol.">
        <title>The Global Catalogue of Microorganisms (GCM) 10K type strain sequencing project: providing services to taxonomists for standard genome sequencing and annotation.</title>
        <authorList>
            <consortium name="The Broad Institute Genomics Platform"/>
            <consortium name="The Broad Institute Genome Sequencing Center for Infectious Disease"/>
            <person name="Wu L."/>
            <person name="Ma J."/>
        </authorList>
    </citation>
    <scope>NUCLEOTIDE SEQUENCE [LARGE SCALE GENOMIC DNA]</scope>
    <source>
        <strain evidence="6">CGMCC 4.1530</strain>
    </source>
</reference>
<evidence type="ECO:0000313" key="5">
    <source>
        <dbReference type="EMBL" id="MFC6360644.1"/>
    </source>
</evidence>
<dbReference type="PANTHER" id="PTHR43228:SF1">
    <property type="entry name" value="TWO-COMPONENT RESPONSE REGULATOR ARR22"/>
    <property type="match status" value="1"/>
</dbReference>
<evidence type="ECO:0000256" key="2">
    <source>
        <dbReference type="ARBA" id="ARBA00040987"/>
    </source>
</evidence>
<keyword evidence="3" id="KW-0597">Phosphoprotein</keyword>
<dbReference type="InterPro" id="IPR001789">
    <property type="entry name" value="Sig_transdc_resp-reg_receiver"/>
</dbReference>
<evidence type="ECO:0000259" key="4">
    <source>
        <dbReference type="PROSITE" id="PS50110"/>
    </source>
</evidence>
<dbReference type="EMBL" id="JBHSUC010000001">
    <property type="protein sequence ID" value="MFC6360644.1"/>
    <property type="molecule type" value="Genomic_DNA"/>
</dbReference>
<keyword evidence="6" id="KW-1185">Reference proteome</keyword>
<dbReference type="Gene3D" id="3.60.40.10">
    <property type="entry name" value="PPM-type phosphatase domain"/>
    <property type="match status" value="1"/>
</dbReference>
<name>A0ABW1VHR6_9GAMM</name>
<dbReference type="Proteomes" id="UP001596215">
    <property type="component" value="Unassembled WGS sequence"/>
</dbReference>
<dbReference type="InterPro" id="IPR036457">
    <property type="entry name" value="PPM-type-like_dom_sf"/>
</dbReference>
<proteinExistence type="predicted"/>
<evidence type="ECO:0000256" key="1">
    <source>
        <dbReference type="ARBA" id="ARBA00022990"/>
    </source>
</evidence>
<feature type="domain" description="Response regulatory" evidence="4">
    <location>
        <begin position="9"/>
        <end position="123"/>
    </location>
</feature>
<dbReference type="InterPro" id="IPR011006">
    <property type="entry name" value="CheY-like_superfamily"/>
</dbReference>
<gene>
    <name evidence="5" type="primary">rssB</name>
    <name evidence="5" type="ORF">ACFP73_00755</name>
</gene>
<comment type="caution">
    <text evidence="5">The sequence shown here is derived from an EMBL/GenBank/DDBJ whole genome shotgun (WGS) entry which is preliminary data.</text>
</comment>
<keyword evidence="1" id="KW-0007">Acetylation</keyword>